<organism evidence="1 2">
    <name type="scientific">Rhynchospora pubera</name>
    <dbReference type="NCBI Taxonomy" id="906938"/>
    <lineage>
        <taxon>Eukaryota</taxon>
        <taxon>Viridiplantae</taxon>
        <taxon>Streptophyta</taxon>
        <taxon>Embryophyta</taxon>
        <taxon>Tracheophyta</taxon>
        <taxon>Spermatophyta</taxon>
        <taxon>Magnoliopsida</taxon>
        <taxon>Liliopsida</taxon>
        <taxon>Poales</taxon>
        <taxon>Cyperaceae</taxon>
        <taxon>Cyperoideae</taxon>
        <taxon>Rhynchosporeae</taxon>
        <taxon>Rhynchospora</taxon>
    </lineage>
</organism>
<dbReference type="GO" id="GO:0003746">
    <property type="term" value="F:translation elongation factor activity"/>
    <property type="evidence" value="ECO:0007669"/>
    <property type="project" value="UniProtKB-KW"/>
</dbReference>
<keyword evidence="1" id="KW-0648">Protein biosynthesis</keyword>
<dbReference type="AlphaFoldDB" id="A0AAV8BXT9"/>
<protein>
    <submittedName>
        <fullName evidence="1">Elongation factor</fullName>
    </submittedName>
</protein>
<gene>
    <name evidence="1" type="ORF">LUZ62_082413</name>
</gene>
<name>A0AAV8BXT9_9POAL</name>
<keyword evidence="1" id="KW-0251">Elongation factor</keyword>
<keyword evidence="2" id="KW-1185">Reference proteome</keyword>
<evidence type="ECO:0000313" key="1">
    <source>
        <dbReference type="EMBL" id="KAJ4748008.1"/>
    </source>
</evidence>
<dbReference type="Proteomes" id="UP001140206">
    <property type="component" value="Chromosome 5"/>
</dbReference>
<comment type="caution">
    <text evidence="1">The sequence shown here is derived from an EMBL/GenBank/DDBJ whole genome shotgun (WGS) entry which is preliminary data.</text>
</comment>
<accession>A0AAV8BXT9</accession>
<reference evidence="1" key="1">
    <citation type="submission" date="2022-08" db="EMBL/GenBank/DDBJ databases">
        <authorList>
            <person name="Marques A."/>
        </authorList>
    </citation>
    <scope>NUCLEOTIDE SEQUENCE</scope>
    <source>
        <strain evidence="1">RhyPub2mFocal</strain>
        <tissue evidence="1">Leaves</tissue>
    </source>
</reference>
<sequence>MAWWQKRILFPVKRAWLHLSSKVRPRVDANDGGILKLRGDVQTCEYQDVQVMWEILRSEMEVSNSISRQRKHSFWRLPSWPHRQSNIVQ</sequence>
<evidence type="ECO:0000313" key="2">
    <source>
        <dbReference type="Proteomes" id="UP001140206"/>
    </source>
</evidence>
<dbReference type="PANTHER" id="PTHR33181">
    <property type="entry name" value="OS01G0778500 PROTEIN"/>
    <property type="match status" value="1"/>
</dbReference>
<dbReference type="EMBL" id="JAMFTS010000005">
    <property type="protein sequence ID" value="KAJ4748008.1"/>
    <property type="molecule type" value="Genomic_DNA"/>
</dbReference>
<dbReference type="PANTHER" id="PTHR33181:SF54">
    <property type="entry name" value="OS05G0138000 PROTEIN"/>
    <property type="match status" value="1"/>
</dbReference>
<proteinExistence type="predicted"/>